<dbReference type="GO" id="GO:0003700">
    <property type="term" value="F:DNA-binding transcription factor activity"/>
    <property type="evidence" value="ECO:0007669"/>
    <property type="project" value="InterPro"/>
</dbReference>
<dbReference type="Proteomes" id="UP000054010">
    <property type="component" value="Unassembled WGS sequence"/>
</dbReference>
<feature type="region of interest" description="Disordered" evidence="1">
    <location>
        <begin position="1"/>
        <end position="29"/>
    </location>
</feature>
<evidence type="ECO:0000313" key="2">
    <source>
        <dbReference type="EMBL" id="EFO79080.1"/>
    </source>
</evidence>
<dbReference type="eggNOG" id="ENOG5033781">
    <property type="taxonomic scope" value="Bacteria"/>
</dbReference>
<organism evidence="2 3">
    <name type="scientific">Oscillochloris trichoides DG-6</name>
    <dbReference type="NCBI Taxonomy" id="765420"/>
    <lineage>
        <taxon>Bacteria</taxon>
        <taxon>Bacillati</taxon>
        <taxon>Chloroflexota</taxon>
        <taxon>Chloroflexia</taxon>
        <taxon>Chloroflexales</taxon>
        <taxon>Chloroflexineae</taxon>
        <taxon>Oscillochloridaceae</taxon>
        <taxon>Oscillochloris</taxon>
    </lineage>
</organism>
<protein>
    <submittedName>
        <fullName evidence="2">Uncharacterized protein</fullName>
    </submittedName>
</protein>
<sequence length="261" mass="30163">MITQHIDTSSRTIPNRGASMGLPHPNREGSRIIEDEQPEYMDLTALVQRCATESERFYRGQPHDTRFSYELFRRALVERDELAWEQLYLHYSGLVEGWIRRSGAFVSSGESSEYFVVGAFTKFWRAISAERFASFPTLASLLQYLQLCSTSVVIDSVRAQSWAEMLPEETISPAHIPHYSPDEEAMSRVDSQEFWNFINTQLHNDVERVVVYCSFVLSMTPRAIYAKRSELFSSVNDVYNVKRNVLGRLSRNQQLRMLLAQ</sequence>
<comment type="caution">
    <text evidence="2">The sequence shown here is derived from an EMBL/GenBank/DDBJ whole genome shotgun (WGS) entry which is preliminary data.</text>
</comment>
<dbReference type="InterPro" id="IPR013325">
    <property type="entry name" value="RNA_pol_sigma_r2"/>
</dbReference>
<dbReference type="Gene3D" id="1.10.1740.10">
    <property type="match status" value="1"/>
</dbReference>
<proteinExistence type="predicted"/>
<keyword evidence="3" id="KW-1185">Reference proteome</keyword>
<dbReference type="STRING" id="765420.OSCT_3081"/>
<dbReference type="EMBL" id="ADVR01000131">
    <property type="protein sequence ID" value="EFO79080.1"/>
    <property type="molecule type" value="Genomic_DNA"/>
</dbReference>
<evidence type="ECO:0000313" key="3">
    <source>
        <dbReference type="Proteomes" id="UP000054010"/>
    </source>
</evidence>
<name>E1IID0_9CHLR</name>
<gene>
    <name evidence="2" type="ORF">OSCT_3081</name>
</gene>
<dbReference type="HOGENOM" id="CLU_1064925_0_0_0"/>
<feature type="compositionally biased region" description="Polar residues" evidence="1">
    <location>
        <begin position="1"/>
        <end position="13"/>
    </location>
</feature>
<dbReference type="AlphaFoldDB" id="E1IID0"/>
<accession>E1IID0</accession>
<dbReference type="GO" id="GO:0006352">
    <property type="term" value="P:DNA-templated transcription initiation"/>
    <property type="evidence" value="ECO:0007669"/>
    <property type="project" value="InterPro"/>
</dbReference>
<dbReference type="SUPFAM" id="SSF88946">
    <property type="entry name" value="Sigma2 domain of RNA polymerase sigma factors"/>
    <property type="match status" value="1"/>
</dbReference>
<evidence type="ECO:0000256" key="1">
    <source>
        <dbReference type="SAM" id="MobiDB-lite"/>
    </source>
</evidence>
<reference evidence="2 3" key="1">
    <citation type="journal article" date="2011" name="J. Bacteriol.">
        <title>Draft genome sequence of the anoxygenic filamentous phototrophic bacterium Oscillochloris trichoides subsp. DG-6.</title>
        <authorList>
            <person name="Kuznetsov B.B."/>
            <person name="Ivanovsky R.N."/>
            <person name="Keppen O.I."/>
            <person name="Sukhacheva M.V."/>
            <person name="Bumazhkin B.K."/>
            <person name="Patutina E.O."/>
            <person name="Beletsky A.V."/>
            <person name="Mardanov A.V."/>
            <person name="Baslerov R.V."/>
            <person name="Panteleeva A.N."/>
            <person name="Kolganova T.V."/>
            <person name="Ravin N.V."/>
            <person name="Skryabin K.G."/>
        </authorList>
    </citation>
    <scope>NUCLEOTIDE SEQUENCE [LARGE SCALE GENOMIC DNA]</scope>
    <source>
        <strain evidence="2 3">DG-6</strain>
    </source>
</reference>